<organism evidence="3 4">
    <name type="scientific">Methylobacterium iners</name>
    <dbReference type="NCBI Taxonomy" id="418707"/>
    <lineage>
        <taxon>Bacteria</taxon>
        <taxon>Pseudomonadati</taxon>
        <taxon>Pseudomonadota</taxon>
        <taxon>Alphaproteobacteria</taxon>
        <taxon>Hyphomicrobiales</taxon>
        <taxon>Methylobacteriaceae</taxon>
        <taxon>Methylobacterium</taxon>
    </lineage>
</organism>
<dbReference type="EMBL" id="BPQP01000078">
    <property type="protein sequence ID" value="GJD97134.1"/>
    <property type="molecule type" value="Genomic_DNA"/>
</dbReference>
<gene>
    <name evidence="3" type="ORF">OCOJLMKI_4362</name>
</gene>
<sequence>MRTTLTTLSLLALLGTAPAMAQTTVTGTPADKDAASSAKSDGQKAVTRPNTDKADVNAPASTGAVTNAKLEEGANSFTEGQTRKRLEDAGFKEIKDLKKDDKGIWRGTAMLEGKSVGVGVDFKGNVATQ</sequence>
<protein>
    <recommendedName>
        <fullName evidence="5">PepSY domain-containing protein</fullName>
    </recommendedName>
</protein>
<accession>A0ABQ4S244</accession>
<evidence type="ECO:0000313" key="4">
    <source>
        <dbReference type="Proteomes" id="UP001055125"/>
    </source>
</evidence>
<evidence type="ECO:0000256" key="2">
    <source>
        <dbReference type="SAM" id="SignalP"/>
    </source>
</evidence>
<feature type="signal peptide" evidence="2">
    <location>
        <begin position="1"/>
        <end position="21"/>
    </location>
</feature>
<name>A0ABQ4S244_9HYPH</name>
<reference evidence="3" key="1">
    <citation type="journal article" date="2021" name="Front. Microbiol.">
        <title>Comprehensive Comparative Genomics and Phenotyping of Methylobacterium Species.</title>
        <authorList>
            <person name="Alessa O."/>
            <person name="Ogura Y."/>
            <person name="Fujitani Y."/>
            <person name="Takami H."/>
            <person name="Hayashi T."/>
            <person name="Sahin N."/>
            <person name="Tani A."/>
        </authorList>
    </citation>
    <scope>NUCLEOTIDE SEQUENCE</scope>
    <source>
        <strain evidence="3">DSM 19015</strain>
    </source>
</reference>
<keyword evidence="4" id="KW-1185">Reference proteome</keyword>
<dbReference type="RefSeq" id="WP_238246214.1">
    <property type="nucleotide sequence ID" value="NZ_BPQP01000078.1"/>
</dbReference>
<reference evidence="3" key="2">
    <citation type="submission" date="2021-08" db="EMBL/GenBank/DDBJ databases">
        <authorList>
            <person name="Tani A."/>
            <person name="Ola A."/>
            <person name="Ogura Y."/>
            <person name="Katsura K."/>
            <person name="Hayashi T."/>
        </authorList>
    </citation>
    <scope>NUCLEOTIDE SEQUENCE</scope>
    <source>
        <strain evidence="3">DSM 19015</strain>
    </source>
</reference>
<feature type="region of interest" description="Disordered" evidence="1">
    <location>
        <begin position="20"/>
        <end position="63"/>
    </location>
</feature>
<keyword evidence="2" id="KW-0732">Signal</keyword>
<evidence type="ECO:0000256" key="1">
    <source>
        <dbReference type="SAM" id="MobiDB-lite"/>
    </source>
</evidence>
<feature type="chain" id="PRO_5047088385" description="PepSY domain-containing protein" evidence="2">
    <location>
        <begin position="22"/>
        <end position="129"/>
    </location>
</feature>
<feature type="compositionally biased region" description="Low complexity" evidence="1">
    <location>
        <begin position="35"/>
        <end position="45"/>
    </location>
</feature>
<dbReference type="Proteomes" id="UP001055125">
    <property type="component" value="Unassembled WGS sequence"/>
</dbReference>
<comment type="caution">
    <text evidence="3">The sequence shown here is derived from an EMBL/GenBank/DDBJ whole genome shotgun (WGS) entry which is preliminary data.</text>
</comment>
<evidence type="ECO:0000313" key="3">
    <source>
        <dbReference type="EMBL" id="GJD97134.1"/>
    </source>
</evidence>
<proteinExistence type="predicted"/>
<evidence type="ECO:0008006" key="5">
    <source>
        <dbReference type="Google" id="ProtNLM"/>
    </source>
</evidence>